<dbReference type="CDD" id="cd00118">
    <property type="entry name" value="LysM"/>
    <property type="match status" value="1"/>
</dbReference>
<dbReference type="PROSITE" id="PS51782">
    <property type="entry name" value="LYSM"/>
    <property type="match status" value="1"/>
</dbReference>
<dbReference type="Gene3D" id="3.10.350.10">
    <property type="entry name" value="LysM domain"/>
    <property type="match status" value="2"/>
</dbReference>
<dbReference type="InterPro" id="IPR036779">
    <property type="entry name" value="LysM_dom_sf"/>
</dbReference>
<dbReference type="PANTHER" id="PTHR34997">
    <property type="entry name" value="AM15"/>
    <property type="match status" value="1"/>
</dbReference>
<name>A0ABY6SJ15_PODCO</name>
<evidence type="ECO:0000256" key="1">
    <source>
        <dbReference type="ARBA" id="ARBA00022669"/>
    </source>
</evidence>
<evidence type="ECO:0000256" key="5">
    <source>
        <dbReference type="SAM" id="MobiDB-lite"/>
    </source>
</evidence>
<dbReference type="EMBL" id="LR026969">
    <property type="protein sequence ID" value="VBB84524.1"/>
    <property type="molecule type" value="Genomic_DNA"/>
</dbReference>
<organism evidence="8 9">
    <name type="scientific">Podospora comata</name>
    <dbReference type="NCBI Taxonomy" id="48703"/>
    <lineage>
        <taxon>Eukaryota</taxon>
        <taxon>Fungi</taxon>
        <taxon>Dikarya</taxon>
        <taxon>Ascomycota</taxon>
        <taxon>Pezizomycotina</taxon>
        <taxon>Sordariomycetes</taxon>
        <taxon>Sordariomycetidae</taxon>
        <taxon>Sordariales</taxon>
        <taxon>Podosporaceae</taxon>
        <taxon>Podospora</taxon>
    </lineage>
</organism>
<comment type="caution">
    <text evidence="4">Lacks conserved residue(s) required for the propagation of feature annotation.</text>
</comment>
<dbReference type="InterPro" id="IPR018392">
    <property type="entry name" value="LysM"/>
</dbReference>
<evidence type="ECO:0008006" key="10">
    <source>
        <dbReference type="Google" id="ProtNLM"/>
    </source>
</evidence>
<feature type="disulfide bond" evidence="4">
    <location>
        <begin position="133"/>
        <end position="148"/>
    </location>
</feature>
<evidence type="ECO:0000259" key="7">
    <source>
        <dbReference type="PROSITE" id="PS51782"/>
    </source>
</evidence>
<dbReference type="CDD" id="cd11618">
    <property type="entry name" value="ChtBD1_1"/>
    <property type="match status" value="1"/>
</dbReference>
<evidence type="ECO:0000256" key="4">
    <source>
        <dbReference type="PROSITE-ProRule" id="PRU00261"/>
    </source>
</evidence>
<comment type="similarity">
    <text evidence="3">Belongs to the secreted LysM effector family.</text>
</comment>
<protein>
    <recommendedName>
        <fullName evidence="10">Carbohydrate-binding module family 18 protein</fullName>
    </recommendedName>
</protein>
<evidence type="ECO:0000313" key="8">
    <source>
        <dbReference type="EMBL" id="VBB84524.1"/>
    </source>
</evidence>
<dbReference type="Gene3D" id="3.30.60.10">
    <property type="entry name" value="Endochitinase-like"/>
    <property type="match status" value="1"/>
</dbReference>
<sequence length="455" mass="46859">MSIVCCRGSHRSLTMKRGFSTVVRRAMLSTAIFRGLLVSALAVAGASAECTRFIEAYEGDTCAILAEIAGITVTQFLRSNPSVTSCSQLVTGGLYCIEGIADSGPTASASRTTSAAPTSSSPVRLTISQDGTCGSGVTCTGSSFGNCCSQFGFCGSSADYCLSDGCQRGFGSCGAGAISSASSAPITPGPTASVTVTVTSVVAVTRTSIVSQTNTATVTTTVPQTVVATRTITNTVPATAFTTQTVRVTSTTTLTTGATAIVTRTVDLTLTSIVTRTATVPVTATLTTVITNLVEVTVTSTRSSTTTTTTTRTVQTVVPVTQTLTTILTSVSVSTRVLTSTAIVTSGTCGTPTTRAPATTTTPSGSRPTLPGTPSNCKNLAVITQNDTCRSLASRANLTLLQFYDLNPSVSREPLGGEDDLNRYCTPEFIDLLLSGLCQINCDQLWEGYYVCVGR</sequence>
<proteinExistence type="inferred from homology"/>
<accession>A0ABY6SJ15</accession>
<evidence type="ECO:0000259" key="6">
    <source>
        <dbReference type="PROSITE" id="PS50941"/>
    </source>
</evidence>
<feature type="domain" description="Chitin-binding type-1" evidence="6">
    <location>
        <begin position="130"/>
        <end position="175"/>
    </location>
</feature>
<keyword evidence="4" id="KW-1015">Disulfide bond</keyword>
<dbReference type="PROSITE" id="PS50941">
    <property type="entry name" value="CHIT_BIND_I_2"/>
    <property type="match status" value="1"/>
</dbReference>
<dbReference type="SUPFAM" id="SSF57016">
    <property type="entry name" value="Plant lectins/antimicrobial peptides"/>
    <property type="match status" value="1"/>
</dbReference>
<gene>
    <name evidence="8" type="ORF">PODCO_000090</name>
</gene>
<evidence type="ECO:0000256" key="3">
    <source>
        <dbReference type="ARBA" id="ARBA00044955"/>
    </source>
</evidence>
<feature type="domain" description="LysM" evidence="7">
    <location>
        <begin position="52"/>
        <end position="97"/>
    </location>
</feature>
<evidence type="ECO:0000313" key="9">
    <source>
        <dbReference type="Proteomes" id="UP000280685"/>
    </source>
</evidence>
<dbReference type="PANTHER" id="PTHR34997:SF1">
    <property type="entry name" value="PEPTIDOGLYCAN-BINDING LYSIN DOMAIN"/>
    <property type="match status" value="1"/>
</dbReference>
<feature type="disulfide bond" evidence="4">
    <location>
        <begin position="147"/>
        <end position="161"/>
    </location>
</feature>
<dbReference type="InterPro" id="IPR001002">
    <property type="entry name" value="Chitin-bd_1"/>
</dbReference>
<keyword evidence="9" id="KW-1185">Reference proteome</keyword>
<dbReference type="Proteomes" id="UP000280685">
    <property type="component" value="Chromosome 6"/>
</dbReference>
<dbReference type="Pfam" id="PF01476">
    <property type="entry name" value="LysM"/>
    <property type="match status" value="1"/>
</dbReference>
<keyword evidence="1 4" id="KW-0147">Chitin-binding</keyword>
<keyword evidence="2" id="KW-0843">Virulence</keyword>
<evidence type="ECO:0000256" key="2">
    <source>
        <dbReference type="ARBA" id="ARBA00023026"/>
    </source>
</evidence>
<feature type="region of interest" description="Disordered" evidence="5">
    <location>
        <begin position="349"/>
        <end position="373"/>
    </location>
</feature>
<dbReference type="InterPro" id="IPR052210">
    <property type="entry name" value="LysM1-like"/>
</dbReference>
<reference evidence="8" key="1">
    <citation type="submission" date="2018-02" db="EMBL/GenBank/DDBJ databases">
        <authorList>
            <person name="Silar P."/>
        </authorList>
    </citation>
    <scope>NUCLEOTIDE SEQUENCE [LARGE SCALE GENOMIC DNA]</scope>
    <source>
        <strain evidence="8">T</strain>
    </source>
</reference>
<dbReference type="InterPro" id="IPR036861">
    <property type="entry name" value="Endochitinase-like_sf"/>
</dbReference>